<keyword evidence="2" id="KW-1185">Reference proteome</keyword>
<gene>
    <name evidence="1" type="ORF">DHETER_LOCUS15167</name>
</gene>
<proteinExistence type="predicted"/>
<protein>
    <submittedName>
        <fullName evidence="1">5677_t:CDS:1</fullName>
    </submittedName>
</protein>
<sequence length="50" mass="6128">MEHTIYKIIPSIRGELMIKVHDYIMVKDKNREDLYNWCCEKRKLECDGRL</sequence>
<name>A0ACA9QPC8_9GLOM</name>
<organism evidence="1 2">
    <name type="scientific">Dentiscutata heterogama</name>
    <dbReference type="NCBI Taxonomy" id="1316150"/>
    <lineage>
        <taxon>Eukaryota</taxon>
        <taxon>Fungi</taxon>
        <taxon>Fungi incertae sedis</taxon>
        <taxon>Mucoromycota</taxon>
        <taxon>Glomeromycotina</taxon>
        <taxon>Glomeromycetes</taxon>
        <taxon>Diversisporales</taxon>
        <taxon>Gigasporaceae</taxon>
        <taxon>Dentiscutata</taxon>
    </lineage>
</organism>
<evidence type="ECO:0000313" key="2">
    <source>
        <dbReference type="Proteomes" id="UP000789702"/>
    </source>
</evidence>
<reference evidence="1" key="1">
    <citation type="submission" date="2021-06" db="EMBL/GenBank/DDBJ databases">
        <authorList>
            <person name="Kallberg Y."/>
            <person name="Tangrot J."/>
            <person name="Rosling A."/>
        </authorList>
    </citation>
    <scope>NUCLEOTIDE SEQUENCE</scope>
    <source>
        <strain evidence="1">IL203A</strain>
    </source>
</reference>
<comment type="caution">
    <text evidence="1">The sequence shown here is derived from an EMBL/GenBank/DDBJ whole genome shotgun (WGS) entry which is preliminary data.</text>
</comment>
<evidence type="ECO:0000313" key="1">
    <source>
        <dbReference type="EMBL" id="CAG8759646.1"/>
    </source>
</evidence>
<dbReference type="EMBL" id="CAJVPU010050563">
    <property type="protein sequence ID" value="CAG8759646.1"/>
    <property type="molecule type" value="Genomic_DNA"/>
</dbReference>
<dbReference type="Proteomes" id="UP000789702">
    <property type="component" value="Unassembled WGS sequence"/>
</dbReference>
<feature type="non-terminal residue" evidence="1">
    <location>
        <position position="50"/>
    </location>
</feature>
<accession>A0ACA9QPC8</accession>